<dbReference type="RefSeq" id="WP_221290294.1">
    <property type="nucleotide sequence ID" value="NZ_AP024597.1"/>
</dbReference>
<dbReference type="GeneID" id="66163082"/>
<dbReference type="AlphaFoldDB" id="A0A8D5U6U3"/>
<dbReference type="EMBL" id="AP024597">
    <property type="protein sequence ID" value="BCU70058.1"/>
    <property type="molecule type" value="Genomic_DNA"/>
</dbReference>
<evidence type="ECO:0000313" key="3">
    <source>
        <dbReference type="Proteomes" id="UP000825123"/>
    </source>
</evidence>
<gene>
    <name evidence="2" type="ORF">KN1_13550</name>
</gene>
<dbReference type="Proteomes" id="UP000825123">
    <property type="component" value="Chromosome"/>
</dbReference>
<organism evidence="2 3">
    <name type="scientific">Stygiolobus caldivivus</name>
    <dbReference type="NCBI Taxonomy" id="2824673"/>
    <lineage>
        <taxon>Archaea</taxon>
        <taxon>Thermoproteota</taxon>
        <taxon>Thermoprotei</taxon>
        <taxon>Sulfolobales</taxon>
        <taxon>Sulfolobaceae</taxon>
        <taxon>Stygiolobus</taxon>
    </lineage>
</organism>
<evidence type="ECO:0000259" key="1">
    <source>
        <dbReference type="Pfam" id="PF04851"/>
    </source>
</evidence>
<name>A0A8D5U6U3_9CREN</name>
<dbReference type="GO" id="GO:0043139">
    <property type="term" value="F:5'-3' DNA helicase activity"/>
    <property type="evidence" value="ECO:0007669"/>
    <property type="project" value="TreeGrafter"/>
</dbReference>
<dbReference type="InterPro" id="IPR027417">
    <property type="entry name" value="P-loop_NTPase"/>
</dbReference>
<dbReference type="Pfam" id="PF04851">
    <property type="entry name" value="ResIII"/>
    <property type="match status" value="1"/>
</dbReference>
<dbReference type="PANTHER" id="PTHR43788">
    <property type="entry name" value="DNA2/NAM7 HELICASE FAMILY MEMBER"/>
    <property type="match status" value="1"/>
</dbReference>
<dbReference type="GO" id="GO:0016787">
    <property type="term" value="F:hydrolase activity"/>
    <property type="evidence" value="ECO:0007669"/>
    <property type="project" value="InterPro"/>
</dbReference>
<accession>A0A8D5U6U3</accession>
<evidence type="ECO:0000313" key="2">
    <source>
        <dbReference type="EMBL" id="BCU70058.1"/>
    </source>
</evidence>
<dbReference type="InterPro" id="IPR050534">
    <property type="entry name" value="Coronavir_polyprotein_1ab"/>
</dbReference>
<dbReference type="GO" id="GO:0003677">
    <property type="term" value="F:DNA binding"/>
    <property type="evidence" value="ECO:0007669"/>
    <property type="project" value="InterPro"/>
</dbReference>
<proteinExistence type="predicted"/>
<sequence length="543" mass="61465">MYFVKDIILENLQKPPVKYSLNPSQVRAVDIIKRGYDNRGAGLVQGPPGTGKTSVIVASMTDILHKLDKNEILVYVAPTNKLVYDVMRHVVPMLSELYGKNFDDITKAIRVFGSDFNYKGASRVRSPVDSEVKVIVTTDYQKFYVNYKYAVNKGFSFTFLVDEASKSPIYRFLTPIALELIRANKLNNDIAIDSLSVVGDPMQAISKKSIYRTHREYMLMVTLLINMVADNDKDLAEELKRNTANMYISLLNHSHVLSKIDNFTMLDTTYRLPGPSHMIISKGFYNDLLKAHNNVKDRLTYDDELIRYFSECLDHGELKPVSQKILDAVSNEIGIIYFRVSGTAYQDGHGENIDVKRAYTALIAAIAASVVTGKSTTIVPVYKDMKNYIKFIMNMDENISPCIDKLKKKNIKISVDTAHALLGAEDENTVLILGKEYLPQSPNIFDTATMYFIEPEIFNVQFSRHKTLSIIIGDVERLVRNTRRVIKNYHSKKAKGLYDEILYSNSLLLKDSAEEILDLCGIEVKGNKTMTRSSDMCEIVQGE</sequence>
<dbReference type="Gene3D" id="3.40.50.300">
    <property type="entry name" value="P-loop containing nucleotide triphosphate hydrolases"/>
    <property type="match status" value="2"/>
</dbReference>
<protein>
    <recommendedName>
        <fullName evidence="1">Helicase/UvrB N-terminal domain-containing protein</fullName>
    </recommendedName>
</protein>
<dbReference type="GO" id="GO:0005524">
    <property type="term" value="F:ATP binding"/>
    <property type="evidence" value="ECO:0007669"/>
    <property type="project" value="InterPro"/>
</dbReference>
<dbReference type="KEGG" id="csty:KN1_13550"/>
<keyword evidence="3" id="KW-1185">Reference proteome</keyword>
<dbReference type="InterPro" id="IPR006935">
    <property type="entry name" value="Helicase/UvrB_N"/>
</dbReference>
<dbReference type="PANTHER" id="PTHR43788:SF8">
    <property type="entry name" value="DNA-BINDING PROTEIN SMUBP-2"/>
    <property type="match status" value="1"/>
</dbReference>
<feature type="domain" description="Helicase/UvrB N-terminal" evidence="1">
    <location>
        <begin position="19"/>
        <end position="164"/>
    </location>
</feature>
<reference evidence="2 3" key="1">
    <citation type="submission" date="2021-04" db="EMBL/GenBank/DDBJ databases">
        <title>Complete genome sequence of Stygiolobus sp. KN-1.</title>
        <authorList>
            <person name="Nakamura K."/>
            <person name="Sakai H."/>
            <person name="Kurosawa N."/>
        </authorList>
    </citation>
    <scope>NUCLEOTIDE SEQUENCE [LARGE SCALE GENOMIC DNA]</scope>
    <source>
        <strain evidence="2 3">KN-1</strain>
    </source>
</reference>
<dbReference type="SUPFAM" id="SSF52540">
    <property type="entry name" value="P-loop containing nucleoside triphosphate hydrolases"/>
    <property type="match status" value="1"/>
</dbReference>